<dbReference type="AlphaFoldDB" id="A0A918V0N3"/>
<protein>
    <submittedName>
        <fullName evidence="2">Uncharacterized protein</fullName>
    </submittedName>
</protein>
<feature type="region of interest" description="Disordered" evidence="1">
    <location>
        <begin position="33"/>
        <end position="122"/>
    </location>
</feature>
<reference evidence="2" key="2">
    <citation type="submission" date="2020-09" db="EMBL/GenBank/DDBJ databases">
        <authorList>
            <person name="Sun Q."/>
            <person name="Ohkuma M."/>
        </authorList>
    </citation>
    <scope>NUCLEOTIDE SEQUENCE</scope>
    <source>
        <strain evidence="2">JCM 4988</strain>
    </source>
</reference>
<sequence>MSRAVGEGREDGVGTRVAGGFVDGLVASGPGLAEGDVLPGGEGPAGVVLGDERDGLPQSARVEVGGGVSVPGDGAAAGEVEAGEKTGEGGLAGPVLPDEGDDLAAPDGQVDAVDGGRGGGGR</sequence>
<evidence type="ECO:0000313" key="3">
    <source>
        <dbReference type="Proteomes" id="UP000630936"/>
    </source>
</evidence>
<accession>A0A918V0N3</accession>
<name>A0A918V0N3_9ACTN</name>
<comment type="caution">
    <text evidence="2">The sequence shown here is derived from an EMBL/GenBank/DDBJ whole genome shotgun (WGS) entry which is preliminary data.</text>
</comment>
<dbReference type="AntiFam" id="ANF00095">
    <property type="entry name" value="Shadow ORF (opposite ABC transporters)"/>
</dbReference>
<keyword evidence="3" id="KW-1185">Reference proteome</keyword>
<evidence type="ECO:0000313" key="2">
    <source>
        <dbReference type="EMBL" id="GGZ49883.1"/>
    </source>
</evidence>
<organism evidence="2 3">
    <name type="scientific">Streptomyces inusitatus</name>
    <dbReference type="NCBI Taxonomy" id="68221"/>
    <lineage>
        <taxon>Bacteria</taxon>
        <taxon>Bacillati</taxon>
        <taxon>Actinomycetota</taxon>
        <taxon>Actinomycetes</taxon>
        <taxon>Kitasatosporales</taxon>
        <taxon>Streptomycetaceae</taxon>
        <taxon>Streptomyces</taxon>
    </lineage>
</organism>
<dbReference type="Proteomes" id="UP000630936">
    <property type="component" value="Unassembled WGS sequence"/>
</dbReference>
<gene>
    <name evidence="2" type="ORF">GCM10010387_50220</name>
</gene>
<evidence type="ECO:0000256" key="1">
    <source>
        <dbReference type="SAM" id="MobiDB-lite"/>
    </source>
</evidence>
<proteinExistence type="predicted"/>
<reference evidence="2" key="1">
    <citation type="journal article" date="2014" name="Int. J. Syst. Evol. Microbiol.">
        <title>Complete genome sequence of Corynebacterium casei LMG S-19264T (=DSM 44701T), isolated from a smear-ripened cheese.</title>
        <authorList>
            <consortium name="US DOE Joint Genome Institute (JGI-PGF)"/>
            <person name="Walter F."/>
            <person name="Albersmeier A."/>
            <person name="Kalinowski J."/>
            <person name="Ruckert C."/>
        </authorList>
    </citation>
    <scope>NUCLEOTIDE SEQUENCE</scope>
    <source>
        <strain evidence="2">JCM 4988</strain>
    </source>
</reference>
<dbReference type="EMBL" id="BMWG01000019">
    <property type="protein sequence ID" value="GGZ49883.1"/>
    <property type="molecule type" value="Genomic_DNA"/>
</dbReference>